<gene>
    <name evidence="1" type="ORF">BDBG_17768</name>
</gene>
<dbReference type="EMBL" id="GG657471">
    <property type="protein sequence ID" value="OAT13276.1"/>
    <property type="molecule type" value="Genomic_DNA"/>
</dbReference>
<dbReference type="GeneID" id="8508576"/>
<reference evidence="2" key="1">
    <citation type="journal article" date="2015" name="PLoS Genet.">
        <title>The dynamic genome and transcriptome of the human fungal pathogen Blastomyces and close relative Emmonsia.</title>
        <authorList>
            <person name="Munoz J.F."/>
            <person name="Gauthier G.M."/>
            <person name="Desjardins C.A."/>
            <person name="Gallo J.E."/>
            <person name="Holder J."/>
            <person name="Sullivan T.D."/>
            <person name="Marty A.J."/>
            <person name="Carmen J.C."/>
            <person name="Chen Z."/>
            <person name="Ding L."/>
            <person name="Gujja S."/>
            <person name="Magrini V."/>
            <person name="Misas E."/>
            <person name="Mitreva M."/>
            <person name="Priest M."/>
            <person name="Saif S."/>
            <person name="Whiston E.A."/>
            <person name="Young S."/>
            <person name="Zeng Q."/>
            <person name="Goldman W.E."/>
            <person name="Mardis E.R."/>
            <person name="Taylor J.W."/>
            <person name="McEwen J.G."/>
            <person name="Clay O.K."/>
            <person name="Klein B.S."/>
            <person name="Cuomo C.A."/>
        </authorList>
    </citation>
    <scope>NUCLEOTIDE SEQUENCE [LARGE SCALE GENOMIC DNA]</scope>
    <source>
        <strain evidence="2">SLH14081</strain>
    </source>
</reference>
<protein>
    <submittedName>
        <fullName evidence="1">Uncharacterized protein</fullName>
    </submittedName>
</protein>
<name>A0A179UYW6_BLAGS</name>
<keyword evidence="2" id="KW-1185">Reference proteome</keyword>
<dbReference type="Proteomes" id="UP000002038">
    <property type="component" value="Unassembled WGS sequence"/>
</dbReference>
<evidence type="ECO:0000313" key="2">
    <source>
        <dbReference type="Proteomes" id="UP000002038"/>
    </source>
</evidence>
<sequence length="183" mass="20541">MRNISGHLLGTGNRSGLQSSLDCILVSHTIYGLQRCYPPSVGMSKPRHKTINLNFFVITASRTKQAFGTIILFFLFHSSQYIANPLSLAIMYVFRALDSAGTHGLTGAKGMSARKKHKKRRLNFRCQNAQRNRSLKFMPSAFGLSVMEIEKLICFFFFFFCSNPGININIHVNKAASSKVHSF</sequence>
<proteinExistence type="predicted"/>
<dbReference type="RefSeq" id="XP_031580800.1">
    <property type="nucleotide sequence ID" value="XM_031725418.1"/>
</dbReference>
<dbReference type="KEGG" id="bgh:BDBG_17768"/>
<dbReference type="VEuPathDB" id="FungiDB:BDBG_17768"/>
<organism evidence="1 2">
    <name type="scientific">Blastomyces gilchristii (strain SLH14081)</name>
    <name type="common">Blastomyces dermatitidis</name>
    <dbReference type="NCBI Taxonomy" id="559298"/>
    <lineage>
        <taxon>Eukaryota</taxon>
        <taxon>Fungi</taxon>
        <taxon>Dikarya</taxon>
        <taxon>Ascomycota</taxon>
        <taxon>Pezizomycotina</taxon>
        <taxon>Eurotiomycetes</taxon>
        <taxon>Eurotiomycetidae</taxon>
        <taxon>Onygenales</taxon>
        <taxon>Ajellomycetaceae</taxon>
        <taxon>Blastomyces</taxon>
    </lineage>
</organism>
<accession>A0A179UYW6</accession>
<dbReference type="AlphaFoldDB" id="A0A179UYW6"/>
<evidence type="ECO:0000313" key="1">
    <source>
        <dbReference type="EMBL" id="OAT13276.1"/>
    </source>
</evidence>